<dbReference type="SUPFAM" id="SSF51735">
    <property type="entry name" value="NAD(P)-binding Rossmann-fold domains"/>
    <property type="match status" value="1"/>
</dbReference>
<dbReference type="eggNOG" id="arCOG01957">
    <property type="taxonomic scope" value="Archaea"/>
</dbReference>
<comment type="function">
    <text evidence="1">Part of a potassium transport system.</text>
</comment>
<dbReference type="AlphaFoldDB" id="V4GW96"/>
<comment type="caution">
    <text evidence="9">The sequence shown here is derived from an EMBL/GenBank/DDBJ whole genome shotgun (WGS) entry which is preliminary data.</text>
</comment>
<sequence length="251" mass="27248">MRTFDPDYMYLVIVGGGNIGTPLTEMATVGGNEVVVIERDPEKAERAAGRFDCLVVNDDATSKEVLEDAGADRADALISTTDHDATNVMVCLLAQELDVPNIVSVVHDEEHMGLFRRIGVNTMENPQRLIAEYLYRAVKRPSIVDFMRIGEHAEVFEIRIGDEAPIAGKTIQEATDEGLIGRDLLVVAIERSGANDPITPRGSTRMEAGDLCTVYCGQGATPEVTDVFGHYEDHAAGEVPHRLDSHADGGE</sequence>
<evidence type="ECO:0000256" key="1">
    <source>
        <dbReference type="ARBA" id="ARBA00003660"/>
    </source>
</evidence>
<organism evidence="9 10">
    <name type="scientific">Candidatus Halobonum tyrrellensis G22</name>
    <dbReference type="NCBI Taxonomy" id="1324957"/>
    <lineage>
        <taxon>Archaea</taxon>
        <taxon>Methanobacteriati</taxon>
        <taxon>Methanobacteriota</taxon>
        <taxon>Stenosarchaea group</taxon>
        <taxon>Halobacteria</taxon>
        <taxon>Halobacteriales</taxon>
        <taxon>Haloferacaceae</taxon>
        <taxon>Candidatus Halobonum</taxon>
    </lineage>
</organism>
<dbReference type="PROSITE" id="PS51202">
    <property type="entry name" value="RCK_C"/>
    <property type="match status" value="1"/>
</dbReference>
<evidence type="ECO:0000259" key="8">
    <source>
        <dbReference type="PROSITE" id="PS51202"/>
    </source>
</evidence>
<feature type="domain" description="RCK N-terminal" evidence="7">
    <location>
        <begin position="8"/>
        <end position="130"/>
    </location>
</feature>
<dbReference type="PATRIC" id="fig|1324957.4.peg.877"/>
<keyword evidence="3" id="KW-0633">Potassium transport</keyword>
<evidence type="ECO:0000259" key="7">
    <source>
        <dbReference type="PROSITE" id="PS51201"/>
    </source>
</evidence>
<dbReference type="EMBL" id="ASGZ01000012">
    <property type="protein sequence ID" value="ESP89426.1"/>
    <property type="molecule type" value="Genomic_DNA"/>
</dbReference>
<evidence type="ECO:0000256" key="3">
    <source>
        <dbReference type="ARBA" id="ARBA00022538"/>
    </source>
</evidence>
<feature type="domain" description="RCK C-terminal" evidence="8">
    <location>
        <begin position="141"/>
        <end position="230"/>
    </location>
</feature>
<dbReference type="STRING" id="1324957.K933_04321"/>
<keyword evidence="4" id="KW-0630">Potassium</keyword>
<evidence type="ECO:0000256" key="6">
    <source>
        <dbReference type="ARBA" id="ARBA00023065"/>
    </source>
</evidence>
<proteinExistence type="predicted"/>
<evidence type="ECO:0000313" key="10">
    <source>
        <dbReference type="Proteomes" id="UP000017840"/>
    </source>
</evidence>
<dbReference type="InterPro" id="IPR036291">
    <property type="entry name" value="NAD(P)-bd_dom_sf"/>
</dbReference>
<reference evidence="9 10" key="1">
    <citation type="journal article" date="2013" name="Genome Announc.">
        <title>Draft Genome Sequence of 'Candidatus Halobonum tyrrellensis' Strain G22, Isolated from the Hypersaline Waters of Lake Tyrrell, Australia.</title>
        <authorList>
            <person name="Ugalde J.A."/>
            <person name="Narasingarao P."/>
            <person name="Kuo S."/>
            <person name="Podell S."/>
            <person name="Allen E.E."/>
        </authorList>
    </citation>
    <scope>NUCLEOTIDE SEQUENCE [LARGE SCALE GENOMIC DNA]</scope>
    <source>
        <strain evidence="9 10">G22</strain>
    </source>
</reference>
<dbReference type="InterPro" id="IPR006037">
    <property type="entry name" value="RCK_C"/>
</dbReference>
<dbReference type="InterPro" id="IPR036721">
    <property type="entry name" value="RCK_C_sf"/>
</dbReference>
<dbReference type="PRINTS" id="PR00335">
    <property type="entry name" value="KUPTAKETRKA"/>
</dbReference>
<name>V4GW96_9EURY</name>
<dbReference type="PROSITE" id="PS51201">
    <property type="entry name" value="RCK_N"/>
    <property type="match status" value="1"/>
</dbReference>
<gene>
    <name evidence="9" type="ORF">K933_04321</name>
</gene>
<dbReference type="PANTHER" id="PTHR43833:SF5">
    <property type="entry name" value="TRK SYSTEM POTASSIUM UPTAKE PROTEIN TRKA"/>
    <property type="match status" value="1"/>
</dbReference>
<evidence type="ECO:0000256" key="2">
    <source>
        <dbReference type="ARBA" id="ARBA00022448"/>
    </source>
</evidence>
<dbReference type="Gene3D" id="3.30.70.1450">
    <property type="entry name" value="Regulator of K+ conductance, C-terminal domain"/>
    <property type="match status" value="1"/>
</dbReference>
<evidence type="ECO:0000313" key="9">
    <source>
        <dbReference type="EMBL" id="ESP89426.1"/>
    </source>
</evidence>
<dbReference type="Pfam" id="PF02080">
    <property type="entry name" value="TrkA_C"/>
    <property type="match status" value="1"/>
</dbReference>
<dbReference type="GO" id="GO:0005886">
    <property type="term" value="C:plasma membrane"/>
    <property type="evidence" value="ECO:0007669"/>
    <property type="project" value="InterPro"/>
</dbReference>
<dbReference type="PANTHER" id="PTHR43833">
    <property type="entry name" value="POTASSIUM CHANNEL PROTEIN 2-RELATED-RELATED"/>
    <property type="match status" value="1"/>
</dbReference>
<keyword evidence="10" id="KW-1185">Reference proteome</keyword>
<dbReference type="InterPro" id="IPR006036">
    <property type="entry name" value="K_uptake_TrkA"/>
</dbReference>
<dbReference type="SUPFAM" id="SSF116726">
    <property type="entry name" value="TrkA C-terminal domain-like"/>
    <property type="match status" value="1"/>
</dbReference>
<dbReference type="InterPro" id="IPR050721">
    <property type="entry name" value="Trk_Ktr_HKT_K-transport"/>
</dbReference>
<evidence type="ECO:0000256" key="4">
    <source>
        <dbReference type="ARBA" id="ARBA00022958"/>
    </source>
</evidence>
<dbReference type="GO" id="GO:0015079">
    <property type="term" value="F:potassium ion transmembrane transporter activity"/>
    <property type="evidence" value="ECO:0007669"/>
    <property type="project" value="InterPro"/>
</dbReference>
<dbReference type="Gene3D" id="3.40.50.720">
    <property type="entry name" value="NAD(P)-binding Rossmann-like Domain"/>
    <property type="match status" value="1"/>
</dbReference>
<dbReference type="Proteomes" id="UP000017840">
    <property type="component" value="Unassembled WGS sequence"/>
</dbReference>
<evidence type="ECO:0000256" key="5">
    <source>
        <dbReference type="ARBA" id="ARBA00023027"/>
    </source>
</evidence>
<keyword evidence="2" id="KW-0813">Transport</keyword>
<keyword evidence="5" id="KW-0520">NAD</keyword>
<keyword evidence="6" id="KW-0406">Ion transport</keyword>
<dbReference type="Pfam" id="PF02254">
    <property type="entry name" value="TrkA_N"/>
    <property type="match status" value="1"/>
</dbReference>
<protein>
    <submittedName>
        <fullName evidence="9">K+ transporter, NAD-binding protein</fullName>
    </submittedName>
</protein>
<dbReference type="InterPro" id="IPR003148">
    <property type="entry name" value="RCK_N"/>
</dbReference>
<accession>V4GW96</accession>